<dbReference type="GO" id="GO:0019843">
    <property type="term" value="F:rRNA binding"/>
    <property type="evidence" value="ECO:0007669"/>
    <property type="project" value="InterPro"/>
</dbReference>
<dbReference type="SMART" id="SM00879">
    <property type="entry name" value="Brix"/>
    <property type="match status" value="1"/>
</dbReference>
<dbReference type="EMBL" id="JACDUN010000001">
    <property type="protein sequence ID" value="MBA2858953.1"/>
    <property type="molecule type" value="Genomic_DNA"/>
</dbReference>
<protein>
    <recommendedName>
        <fullName evidence="2">Probable Brix domain-containing ribosomal biogenesis protein</fullName>
    </recommendedName>
</protein>
<dbReference type="Proteomes" id="UP000558015">
    <property type="component" value="Unassembled WGS sequence"/>
</dbReference>
<dbReference type="RefSeq" id="WP_104837788.1">
    <property type="nucleotide sequence ID" value="NZ_BAAABJ010000001.1"/>
</dbReference>
<evidence type="ECO:0000313" key="8">
    <source>
        <dbReference type="EMBL" id="MBM7409993.1"/>
    </source>
</evidence>
<dbReference type="Proteomes" id="UP000567099">
    <property type="component" value="Unassembled WGS sequence"/>
</dbReference>
<dbReference type="HAMAP" id="MF_00699">
    <property type="entry name" value="BriX"/>
    <property type="match status" value="1"/>
</dbReference>
<proteinExistence type="inferred from homology"/>
<evidence type="ECO:0000313" key="5">
    <source>
        <dbReference type="EMBL" id="MBA2858953.1"/>
    </source>
</evidence>
<dbReference type="EMBL" id="JAFBBC010000002">
    <property type="protein sequence ID" value="MBM7409993.1"/>
    <property type="molecule type" value="Genomic_DNA"/>
</dbReference>
<feature type="domain" description="Brix" evidence="3">
    <location>
        <begin position="1"/>
        <end position="164"/>
    </location>
</feature>
<reference evidence="9" key="4">
    <citation type="submission" date="2021-03" db="EMBL/GenBank/DDBJ databases">
        <title>Genomic Encyclopedia of Type Strains, Phase IV (KMG-IV): sequencing the most valuable type-strain genomes for metagenomic binning, comparative biology and taxonomic classification.</title>
        <authorList>
            <person name="Goeker M."/>
        </authorList>
    </citation>
    <scope>NUCLEOTIDE SEQUENCE</scope>
    <source>
        <strain evidence="9">DSM 2771</strain>
    </source>
</reference>
<evidence type="ECO:0000313" key="9">
    <source>
        <dbReference type="EMBL" id="MBP2219323.1"/>
    </source>
</evidence>
<evidence type="ECO:0000313" key="4">
    <source>
        <dbReference type="EMBL" id="AVB76223.1"/>
    </source>
</evidence>
<dbReference type="Gene3D" id="3.40.50.10480">
    <property type="entry name" value="Probable brix-domain ribosomal biogenesis protein"/>
    <property type="match status" value="1"/>
</dbReference>
<dbReference type="EMBL" id="CP026606">
    <property type="protein sequence ID" value="AVB76223.1"/>
    <property type="molecule type" value="Genomic_DNA"/>
</dbReference>
<evidence type="ECO:0000313" key="11">
    <source>
        <dbReference type="Proteomes" id="UP000558015"/>
    </source>
</evidence>
<reference evidence="11 12" key="3">
    <citation type="submission" date="2020-07" db="EMBL/GenBank/DDBJ databases">
        <title>Genomic Encyclopedia of Type Strains, Phase IV (KMG-V): Genome sequencing to study the core and pangenomes of soil and plant-associated prokaryotes.</title>
        <authorList>
            <person name="Whitman W."/>
        </authorList>
    </citation>
    <scope>NUCLEOTIDE SEQUENCE [LARGE SCALE GENOMIC DNA]</scope>
    <source>
        <strain evidence="5 11">C12</strain>
        <strain evidence="6 12">C13</strain>
        <strain evidence="7 13">D1</strain>
        <strain evidence="8">RC</strain>
    </source>
</reference>
<keyword evidence="5" id="KW-0687">Ribonucleoprotein</keyword>
<reference evidence="10" key="1">
    <citation type="journal article" date="2018" name="Genome Announc.">
        <title>Complete Genome Sequence of the Methanococcus maripaludis Type Strain JJ (DSM 2067), a Model for Selenoprotein Synthesis in Archaea.</title>
        <authorList>
            <person name="Poehlein A."/>
            <person name="Heym D."/>
            <person name="Quitzke V."/>
            <person name="Fersch J."/>
            <person name="Daniel R."/>
            <person name="Rother M."/>
        </authorList>
    </citation>
    <scope>NUCLEOTIDE SEQUENCE [LARGE SCALE GENOMIC DNA]</scope>
    <source>
        <strain evidence="10">DSM 2067</strain>
    </source>
</reference>
<comment type="function">
    <text evidence="2">Probably involved in the biogenesis of the ribosome.</text>
</comment>
<dbReference type="AlphaFoldDB" id="A0A2L1CA89"/>
<dbReference type="Proteomes" id="UP000590564">
    <property type="component" value="Unassembled WGS sequence"/>
</dbReference>
<dbReference type="EMBL" id="JAGINF010000002">
    <property type="protein sequence ID" value="MBP2219323.1"/>
    <property type="molecule type" value="Genomic_DNA"/>
</dbReference>
<evidence type="ECO:0000313" key="12">
    <source>
        <dbReference type="Proteomes" id="UP000567099"/>
    </source>
</evidence>
<dbReference type="GO" id="GO:0006364">
    <property type="term" value="P:rRNA processing"/>
    <property type="evidence" value="ECO:0007669"/>
    <property type="project" value="InterPro"/>
</dbReference>
<dbReference type="GO" id="GO:1990904">
    <property type="term" value="C:ribonucleoprotein complex"/>
    <property type="evidence" value="ECO:0007669"/>
    <property type="project" value="UniProtKB-KW"/>
</dbReference>
<organism evidence="4 10">
    <name type="scientific">Methanococcus maripaludis</name>
    <name type="common">Methanococcus deltae</name>
    <dbReference type="NCBI Taxonomy" id="39152"/>
    <lineage>
        <taxon>Archaea</taxon>
        <taxon>Methanobacteriati</taxon>
        <taxon>Methanobacteriota</taxon>
        <taxon>Methanomada group</taxon>
        <taxon>Methanococci</taxon>
        <taxon>Methanococcales</taxon>
        <taxon>Methanococcaceae</taxon>
        <taxon>Methanococcus</taxon>
    </lineage>
</organism>
<evidence type="ECO:0000313" key="10">
    <source>
        <dbReference type="Proteomes" id="UP000239462"/>
    </source>
</evidence>
<dbReference type="PROSITE" id="PS50833">
    <property type="entry name" value="BRIX"/>
    <property type="match status" value="1"/>
</dbReference>
<dbReference type="EMBL" id="JACHED010000003">
    <property type="protein sequence ID" value="MBB6497497.1"/>
    <property type="molecule type" value="Genomic_DNA"/>
</dbReference>
<dbReference type="Proteomes" id="UP000722095">
    <property type="component" value="Unassembled WGS sequence"/>
</dbReference>
<dbReference type="SUPFAM" id="SSF52954">
    <property type="entry name" value="Class II aaRS ABD-related"/>
    <property type="match status" value="1"/>
</dbReference>
<evidence type="ECO:0000259" key="3">
    <source>
        <dbReference type="PROSITE" id="PS50833"/>
    </source>
</evidence>
<sequence>MIITTSRKPSQRTRSLVNDLARVFNFKILNRGKIPLSELIENKDDMIIVEELKGNPGRLKIFNFENNKILSMNLSLKLQREVSGKAFKNSGKLGSKFDKNTEHLKEFFFEYLFKKLSNYKEENSEVVITFKTVDESTFYIEVHKGSENMGPSLKIKTVKILDIE</sequence>
<dbReference type="Proteomes" id="UP000742560">
    <property type="component" value="Unassembled WGS sequence"/>
</dbReference>
<evidence type="ECO:0000313" key="7">
    <source>
        <dbReference type="EMBL" id="MBB6497497.1"/>
    </source>
</evidence>
<name>A0A2L1CA89_METMI</name>
<evidence type="ECO:0000313" key="13">
    <source>
        <dbReference type="Proteomes" id="UP000590564"/>
    </source>
</evidence>
<accession>A0A2L1CA89</accession>
<dbReference type="Proteomes" id="UP000239462">
    <property type="component" value="Chromosome"/>
</dbReference>
<reference evidence="4" key="2">
    <citation type="submission" date="2018-02" db="EMBL/GenBank/DDBJ databases">
        <title>Complete genome sequence of the Methanococcus maripaludis type strain JJ (DSM 2067), a model for selenoprotein synthesis in Archaea.</title>
        <authorList>
            <person name="Poehlein A."/>
            <person name="Heym D."/>
            <person name="Quitzke V."/>
            <person name="Fersch J."/>
            <person name="Daniel R."/>
            <person name="Rother M."/>
        </authorList>
    </citation>
    <scope>NUCLEOTIDE SEQUENCE [LARGE SCALE GENOMIC DNA]</scope>
    <source>
        <strain evidence="4">DSM 2067</strain>
    </source>
</reference>
<dbReference type="InterPro" id="IPR007109">
    <property type="entry name" value="Brix"/>
</dbReference>
<dbReference type="KEGG" id="mmad:MMJJ_08130"/>
<gene>
    <name evidence="8" type="ORF">HNP85_001688</name>
    <name evidence="5" type="ORF">HNP93_001654</name>
    <name evidence="6" type="ORF">HNP94_001669</name>
    <name evidence="7" type="ORF">HNP96_001540</name>
    <name evidence="9" type="ORF">J2745_000800</name>
    <name evidence="4" type="ORF">MMJJ_08130</name>
</gene>
<evidence type="ECO:0000256" key="1">
    <source>
        <dbReference type="ARBA" id="ARBA00022517"/>
    </source>
</evidence>
<dbReference type="GeneID" id="36101901"/>
<dbReference type="InterPro" id="IPR023548">
    <property type="entry name" value="Brix_dom_Rbsml_bgen_prot"/>
</dbReference>
<dbReference type="EMBL" id="JACDUO010000002">
    <property type="protein sequence ID" value="MBA2864647.1"/>
    <property type="molecule type" value="Genomic_DNA"/>
</dbReference>
<evidence type="ECO:0000313" key="6">
    <source>
        <dbReference type="EMBL" id="MBA2864647.1"/>
    </source>
</evidence>
<dbReference type="NCBIfam" id="NF002092">
    <property type="entry name" value="PRK00933.1-2"/>
    <property type="match status" value="1"/>
</dbReference>
<keyword evidence="1 2" id="KW-0690">Ribosome biogenesis</keyword>
<evidence type="ECO:0000256" key="2">
    <source>
        <dbReference type="HAMAP-Rule" id="MF_00699"/>
    </source>
</evidence>